<dbReference type="InterPro" id="IPR003439">
    <property type="entry name" value="ABC_transporter-like_ATP-bd"/>
</dbReference>
<reference evidence="12" key="2">
    <citation type="submission" date="2015-01" db="EMBL/GenBank/DDBJ databases">
        <title>Complete genome sequence of Methylobacterium aquaticum strain 22A.</title>
        <authorList>
            <person name="Tani A."/>
            <person name="Ogura Y."/>
            <person name="Hayashi T."/>
        </authorList>
    </citation>
    <scope>NUCLEOTIDE SEQUENCE [LARGE SCALE GENOMIC DNA]</scope>
    <source>
        <strain evidence="12">MA-22A</strain>
        <plasmid evidence="12">Plasmid pMaq22A_1p DNA</plasmid>
    </source>
</reference>
<feature type="domain" description="ABC transporter" evidence="10">
    <location>
        <begin position="345"/>
        <end position="590"/>
    </location>
</feature>
<dbReference type="Proteomes" id="UP000061432">
    <property type="component" value="Plasmid pMaq22A_1p"/>
</dbReference>
<dbReference type="PROSITE" id="PS50893">
    <property type="entry name" value="ABC_TRANSPORTER_2"/>
    <property type="match status" value="1"/>
</dbReference>
<dbReference type="GO" id="GO:0016887">
    <property type="term" value="F:ATP hydrolysis activity"/>
    <property type="evidence" value="ECO:0007669"/>
    <property type="project" value="InterPro"/>
</dbReference>
<dbReference type="GO" id="GO:0005886">
    <property type="term" value="C:plasma membrane"/>
    <property type="evidence" value="ECO:0007669"/>
    <property type="project" value="UniProtKB-SubCell"/>
</dbReference>
<feature type="transmembrane region" description="Helical" evidence="9">
    <location>
        <begin position="89"/>
        <end position="107"/>
    </location>
</feature>
<evidence type="ECO:0000256" key="3">
    <source>
        <dbReference type="ARBA" id="ARBA00022475"/>
    </source>
</evidence>
<evidence type="ECO:0000256" key="6">
    <source>
        <dbReference type="ARBA" id="ARBA00022840"/>
    </source>
</evidence>
<dbReference type="CDD" id="cd03219">
    <property type="entry name" value="ABC_Mj1267_LivG_branched"/>
    <property type="match status" value="1"/>
</dbReference>
<dbReference type="RefSeq" id="WP_060850512.1">
    <property type="nucleotide sequence ID" value="NZ_AP014705.1"/>
</dbReference>
<sequence>MPTRLAPTPLLTGLFALLVVALPFLPGVPPFWLTLMTYAGLSAIVVTGLVVLTGVAGITSFGQAMFVGISAYATALLTTQGGLSPWLSLPVALLLSAVAAWVIGAITLRLSGHYLPLGTIAWNISFFYVLGNTDALGRYDGLTGLPPISLLGHPVLGGGEAMLLTWGFLALSLWLTHRLLRSRTGRAIRALKGGVVAAESFGVDTARVKIVAFVYAAMLAALSGWLYAHIQRAINPTPFGINAGIEYLLMAVIGGAGSIGGGVFGAVLVTVLKDQLQNVLPLVFGAQGNFEAIVFGVLLVVMLQRAPDGLWPLIVRRSVAAPPDRGPAREPLAPRPAAAPGTALLEAANLRKTFGGLVAVNDIGFAVRAGEVVALIGPNGAGKSTTFNLVTGVARLTAGAVRLRGTDVTGLPARRIARLGCARTFQHVKLVAGMSVIENVALGAHLRGAAGPVRGALGLDAAEEAALFAEADRQLARVGLTACRDLPAGSLALGQQRIVEIARALCLGPQLLLLDEPAAGLRHQEKQALGDLLRRLRQEGLGILLVEHDMDFVMGLADRLVVMNFGAKLCEGAPAAVRRDPAVVEAYLGSPA</sequence>
<dbReference type="GO" id="GO:0015658">
    <property type="term" value="F:branched-chain amino acid transmembrane transporter activity"/>
    <property type="evidence" value="ECO:0007669"/>
    <property type="project" value="InterPro"/>
</dbReference>
<evidence type="ECO:0000256" key="4">
    <source>
        <dbReference type="ARBA" id="ARBA00022692"/>
    </source>
</evidence>
<keyword evidence="8 9" id="KW-0472">Membrane</keyword>
<dbReference type="FunFam" id="3.40.50.300:FF:000421">
    <property type="entry name" value="Branched-chain amino acid ABC transporter ATP-binding protein"/>
    <property type="match status" value="1"/>
</dbReference>
<dbReference type="SMART" id="SM00382">
    <property type="entry name" value="AAA"/>
    <property type="match status" value="1"/>
</dbReference>
<evidence type="ECO:0000256" key="5">
    <source>
        <dbReference type="ARBA" id="ARBA00022741"/>
    </source>
</evidence>
<accession>A0A0C6FM42</accession>
<dbReference type="InterPro" id="IPR003593">
    <property type="entry name" value="AAA+_ATPase"/>
</dbReference>
<geneLocation type="plasmid" evidence="12">
    <name>pMaq22A_1p DNA</name>
</geneLocation>
<evidence type="ECO:0000256" key="9">
    <source>
        <dbReference type="SAM" id="Phobius"/>
    </source>
</evidence>
<keyword evidence="5" id="KW-0547">Nucleotide-binding</keyword>
<dbReference type="CDD" id="cd06581">
    <property type="entry name" value="TM_PBP1_LivM_like"/>
    <property type="match status" value="1"/>
</dbReference>
<comment type="subcellular location">
    <subcellularLocation>
        <location evidence="1">Cell membrane</location>
        <topology evidence="1">Multi-pass membrane protein</topology>
    </subcellularLocation>
</comment>
<dbReference type="InterPro" id="IPR043428">
    <property type="entry name" value="LivM-like"/>
</dbReference>
<dbReference type="PATRIC" id="fig|270351.10.peg.6532"/>
<feature type="transmembrane region" description="Helical" evidence="9">
    <location>
        <begin position="279"/>
        <end position="303"/>
    </location>
</feature>
<evidence type="ECO:0000256" key="2">
    <source>
        <dbReference type="ARBA" id="ARBA00022448"/>
    </source>
</evidence>
<dbReference type="EMBL" id="AP014705">
    <property type="protein sequence ID" value="BAQ49458.1"/>
    <property type="molecule type" value="Genomic_DNA"/>
</dbReference>
<protein>
    <submittedName>
        <fullName evidence="11">ABC-type branched-chain amino acid transport system, permease component</fullName>
    </submittedName>
</protein>
<dbReference type="Pfam" id="PF00005">
    <property type="entry name" value="ABC_tran"/>
    <property type="match status" value="1"/>
</dbReference>
<evidence type="ECO:0000313" key="11">
    <source>
        <dbReference type="EMBL" id="BAQ49458.1"/>
    </source>
</evidence>
<dbReference type="Pfam" id="PF02653">
    <property type="entry name" value="BPD_transp_2"/>
    <property type="match status" value="1"/>
</dbReference>
<organism evidence="11 12">
    <name type="scientific">Methylobacterium aquaticum</name>
    <dbReference type="NCBI Taxonomy" id="270351"/>
    <lineage>
        <taxon>Bacteria</taxon>
        <taxon>Pseudomonadati</taxon>
        <taxon>Pseudomonadota</taxon>
        <taxon>Alphaproteobacteria</taxon>
        <taxon>Hyphomicrobiales</taxon>
        <taxon>Methylobacteriaceae</taxon>
        <taxon>Methylobacterium</taxon>
    </lineage>
</organism>
<dbReference type="InterPro" id="IPR051120">
    <property type="entry name" value="ABC_AA/LPS_Transport"/>
</dbReference>
<feature type="transmembrane region" description="Helical" evidence="9">
    <location>
        <begin position="151"/>
        <end position="176"/>
    </location>
</feature>
<dbReference type="AlphaFoldDB" id="A0A0C6FM42"/>
<feature type="transmembrane region" description="Helical" evidence="9">
    <location>
        <begin position="210"/>
        <end position="228"/>
    </location>
</feature>
<name>A0A0C6FM42_9HYPH</name>
<evidence type="ECO:0000313" key="12">
    <source>
        <dbReference type="Proteomes" id="UP000061432"/>
    </source>
</evidence>
<proteinExistence type="predicted"/>
<dbReference type="Gene3D" id="3.40.50.300">
    <property type="entry name" value="P-loop containing nucleotide triphosphate hydrolases"/>
    <property type="match status" value="1"/>
</dbReference>
<gene>
    <name evidence="11" type="primary">livM</name>
    <name evidence="11" type="ORF">Maq22A_1p36230</name>
</gene>
<reference evidence="11 12" key="1">
    <citation type="journal article" date="2015" name="Genome Announc.">
        <title>Complete Genome Sequence of Methylobacterium aquaticum Strain 22A, Isolated from Racomitrium japonicum Moss.</title>
        <authorList>
            <person name="Tani A."/>
            <person name="Ogura Y."/>
            <person name="Hayashi T."/>
            <person name="Kimbara K."/>
        </authorList>
    </citation>
    <scope>NUCLEOTIDE SEQUENCE [LARGE SCALE GENOMIC DNA]</scope>
    <source>
        <strain evidence="11 12">MA-22A</strain>
        <plasmid evidence="12">Plasmid pMaq22A_1p DNA</plasmid>
    </source>
</reference>
<keyword evidence="11" id="KW-0614">Plasmid</keyword>
<evidence type="ECO:0000256" key="8">
    <source>
        <dbReference type="ARBA" id="ARBA00023136"/>
    </source>
</evidence>
<keyword evidence="3" id="KW-1003">Cell membrane</keyword>
<keyword evidence="4 9" id="KW-0812">Transmembrane</keyword>
<dbReference type="InterPro" id="IPR027417">
    <property type="entry name" value="P-loop_NTPase"/>
</dbReference>
<keyword evidence="6" id="KW-0067">ATP-binding</keyword>
<dbReference type="KEGG" id="maqu:Maq22A_1p36230"/>
<dbReference type="PANTHER" id="PTHR45772:SF2">
    <property type="entry name" value="ABC TRANSPORTER ATP-BINDING PROTEIN"/>
    <property type="match status" value="1"/>
</dbReference>
<dbReference type="SUPFAM" id="SSF52540">
    <property type="entry name" value="P-loop containing nucleoside triphosphate hydrolases"/>
    <property type="match status" value="1"/>
</dbReference>
<dbReference type="OrthoDB" id="9805029at2"/>
<feature type="transmembrane region" description="Helical" evidence="9">
    <location>
        <begin position="248"/>
        <end position="272"/>
    </location>
</feature>
<dbReference type="InterPro" id="IPR001851">
    <property type="entry name" value="ABC_transp_permease"/>
</dbReference>
<dbReference type="Pfam" id="PF12399">
    <property type="entry name" value="BCA_ABC_TP_C"/>
    <property type="match status" value="1"/>
</dbReference>
<dbReference type="PANTHER" id="PTHR45772">
    <property type="entry name" value="CONSERVED COMPONENT OF ABC TRANSPORTER FOR NATURAL AMINO ACIDS-RELATED"/>
    <property type="match status" value="1"/>
</dbReference>
<evidence type="ECO:0000259" key="10">
    <source>
        <dbReference type="PROSITE" id="PS50893"/>
    </source>
</evidence>
<keyword evidence="7 9" id="KW-1133">Transmembrane helix</keyword>
<evidence type="ECO:0000256" key="1">
    <source>
        <dbReference type="ARBA" id="ARBA00004651"/>
    </source>
</evidence>
<dbReference type="GO" id="GO:0005524">
    <property type="term" value="F:ATP binding"/>
    <property type="evidence" value="ECO:0007669"/>
    <property type="project" value="UniProtKB-KW"/>
</dbReference>
<keyword evidence="2" id="KW-0813">Transport</keyword>
<evidence type="ECO:0000256" key="7">
    <source>
        <dbReference type="ARBA" id="ARBA00022989"/>
    </source>
</evidence>
<dbReference type="InterPro" id="IPR032823">
    <property type="entry name" value="BCA_ABC_TP_C"/>
</dbReference>
<feature type="transmembrane region" description="Helical" evidence="9">
    <location>
        <begin position="114"/>
        <end position="131"/>
    </location>
</feature>